<dbReference type="EC" id="5.2.1.8" evidence="3"/>
<dbReference type="PROSITE" id="PS50198">
    <property type="entry name" value="PPIC_PPIASE_2"/>
    <property type="match status" value="1"/>
</dbReference>
<organism evidence="7 8">
    <name type="scientific">Biformimicrobium ophioploci</name>
    <dbReference type="NCBI Taxonomy" id="3036711"/>
    <lineage>
        <taxon>Bacteria</taxon>
        <taxon>Pseudomonadati</taxon>
        <taxon>Pseudomonadota</taxon>
        <taxon>Gammaproteobacteria</taxon>
        <taxon>Cellvibrionales</taxon>
        <taxon>Microbulbiferaceae</taxon>
        <taxon>Biformimicrobium</taxon>
    </lineage>
</organism>
<keyword evidence="4 5" id="KW-0697">Rotamase</keyword>
<evidence type="ECO:0000256" key="3">
    <source>
        <dbReference type="ARBA" id="ARBA00013194"/>
    </source>
</evidence>
<dbReference type="Pfam" id="PF00639">
    <property type="entry name" value="Rotamase"/>
    <property type="match status" value="1"/>
</dbReference>
<dbReference type="InterPro" id="IPR050245">
    <property type="entry name" value="PrsA_foldase"/>
</dbReference>
<dbReference type="PANTHER" id="PTHR47245:SF2">
    <property type="entry name" value="PEPTIDYL-PROLYL CIS-TRANS ISOMERASE HP_0175-RELATED"/>
    <property type="match status" value="1"/>
</dbReference>
<feature type="domain" description="PpiC" evidence="6">
    <location>
        <begin position="118"/>
        <end position="222"/>
    </location>
</feature>
<evidence type="ECO:0000256" key="2">
    <source>
        <dbReference type="ARBA" id="ARBA00007656"/>
    </source>
</evidence>
<dbReference type="InterPro" id="IPR046357">
    <property type="entry name" value="PPIase_dom_sf"/>
</dbReference>
<keyword evidence="8" id="KW-1185">Reference proteome</keyword>
<protein>
    <recommendedName>
        <fullName evidence="3">peptidylprolyl isomerase</fullName>
        <ecNumber evidence="3">5.2.1.8</ecNumber>
    </recommendedName>
</protein>
<comment type="similarity">
    <text evidence="2">Belongs to the PpiC/parvulin rotamase family.</text>
</comment>
<sequence>MSALLASDASGSEFEFAIDVKVNGREIPREAIYKEMQYHPAATPRDAIYAAARALVFGELLRERAIALELCDADIETASEAFDQALEQLLQQEVPVTEPAEAECRAYFEQHRDKFRSEPLAEVRHILLAAEPNDADALAKANVSALELLKQIQDASDPLLAFAELAKSVSGCSSNSSGGSLGQIGRGDTVGPFQQAVFAQGSGLVPQPVETEYGVHLIYVEHSEPGQPLEFDYVSDRIADYLQERQRRQLTDAYLQELVKNAEISGLDL</sequence>
<evidence type="ECO:0000313" key="7">
    <source>
        <dbReference type="EMBL" id="GMG87695.1"/>
    </source>
</evidence>
<dbReference type="GO" id="GO:0016853">
    <property type="term" value="F:isomerase activity"/>
    <property type="evidence" value="ECO:0007669"/>
    <property type="project" value="UniProtKB-KW"/>
</dbReference>
<reference evidence="7 8" key="1">
    <citation type="submission" date="2023-04" db="EMBL/GenBank/DDBJ databases">
        <title>Marinobulbifer ophiurae gen. nov., sp. Nov., isolate from tissue of brittle star Ophioplocus japonicus.</title>
        <authorList>
            <person name="Kawano K."/>
            <person name="Sawayama S."/>
            <person name="Nakagawa S."/>
        </authorList>
    </citation>
    <scope>NUCLEOTIDE SEQUENCE [LARGE SCALE GENOMIC DNA]</scope>
    <source>
        <strain evidence="7 8">NKW57</strain>
    </source>
</reference>
<dbReference type="InterPro" id="IPR023058">
    <property type="entry name" value="PPIase_PpiC_CS"/>
</dbReference>
<keyword evidence="5 7" id="KW-0413">Isomerase</keyword>
<evidence type="ECO:0000313" key="8">
    <source>
        <dbReference type="Proteomes" id="UP001224392"/>
    </source>
</evidence>
<evidence type="ECO:0000256" key="1">
    <source>
        <dbReference type="ARBA" id="ARBA00000971"/>
    </source>
</evidence>
<dbReference type="PROSITE" id="PS01096">
    <property type="entry name" value="PPIC_PPIASE_1"/>
    <property type="match status" value="1"/>
</dbReference>
<comment type="caution">
    <text evidence="7">The sequence shown here is derived from an EMBL/GenBank/DDBJ whole genome shotgun (WGS) entry which is preliminary data.</text>
</comment>
<dbReference type="Gene3D" id="3.10.50.40">
    <property type="match status" value="1"/>
</dbReference>
<gene>
    <name evidence="7" type="ORF">MNKW57_20160</name>
</gene>
<name>A0ABQ6M094_9GAMM</name>
<evidence type="ECO:0000259" key="6">
    <source>
        <dbReference type="PROSITE" id="PS50198"/>
    </source>
</evidence>
<dbReference type="SUPFAM" id="SSF109998">
    <property type="entry name" value="Triger factor/SurA peptide-binding domain-like"/>
    <property type="match status" value="1"/>
</dbReference>
<dbReference type="InterPro" id="IPR027304">
    <property type="entry name" value="Trigger_fact/SurA_dom_sf"/>
</dbReference>
<proteinExistence type="inferred from homology"/>
<dbReference type="EMBL" id="BSYJ01000004">
    <property type="protein sequence ID" value="GMG87695.1"/>
    <property type="molecule type" value="Genomic_DNA"/>
</dbReference>
<accession>A0ABQ6M094</accession>
<dbReference type="Proteomes" id="UP001224392">
    <property type="component" value="Unassembled WGS sequence"/>
</dbReference>
<dbReference type="InterPro" id="IPR000297">
    <property type="entry name" value="PPIase_PpiC"/>
</dbReference>
<dbReference type="RefSeq" id="WP_285764319.1">
    <property type="nucleotide sequence ID" value="NZ_BSYJ01000004.1"/>
</dbReference>
<dbReference type="SUPFAM" id="SSF54534">
    <property type="entry name" value="FKBP-like"/>
    <property type="match status" value="1"/>
</dbReference>
<dbReference type="PANTHER" id="PTHR47245">
    <property type="entry name" value="PEPTIDYLPROLYL ISOMERASE"/>
    <property type="match status" value="1"/>
</dbReference>
<comment type="catalytic activity">
    <reaction evidence="1">
        <text>[protein]-peptidylproline (omega=180) = [protein]-peptidylproline (omega=0)</text>
        <dbReference type="Rhea" id="RHEA:16237"/>
        <dbReference type="Rhea" id="RHEA-COMP:10747"/>
        <dbReference type="Rhea" id="RHEA-COMP:10748"/>
        <dbReference type="ChEBI" id="CHEBI:83833"/>
        <dbReference type="ChEBI" id="CHEBI:83834"/>
        <dbReference type="EC" id="5.2.1.8"/>
    </reaction>
</comment>
<evidence type="ECO:0000256" key="4">
    <source>
        <dbReference type="ARBA" id="ARBA00023110"/>
    </source>
</evidence>
<evidence type="ECO:0000256" key="5">
    <source>
        <dbReference type="PROSITE-ProRule" id="PRU00278"/>
    </source>
</evidence>